<keyword evidence="4" id="KW-1185">Reference proteome</keyword>
<name>A0AA48HPY7_9ALTE</name>
<feature type="domain" description="ImpA N-terminal" evidence="2">
    <location>
        <begin position="25"/>
        <end position="147"/>
    </location>
</feature>
<proteinExistence type="predicted"/>
<dbReference type="AlphaFoldDB" id="A0AA48HPY7"/>
<dbReference type="EMBL" id="AP027272">
    <property type="protein sequence ID" value="BDX06552.1"/>
    <property type="molecule type" value="Genomic_DNA"/>
</dbReference>
<evidence type="ECO:0000256" key="1">
    <source>
        <dbReference type="SAM" id="MobiDB-lite"/>
    </source>
</evidence>
<dbReference type="InterPro" id="IPR010657">
    <property type="entry name" value="ImpA_N"/>
</dbReference>
<evidence type="ECO:0000259" key="2">
    <source>
        <dbReference type="Pfam" id="PF06812"/>
    </source>
</evidence>
<dbReference type="InterPro" id="IPR017740">
    <property type="entry name" value="TssA-like"/>
</dbReference>
<reference evidence="3" key="1">
    <citation type="submission" date="2023-01" db="EMBL/GenBank/DDBJ databases">
        <title>Complete genome sequence of Planctobacterium marinum strain Dej080120_11.</title>
        <authorList>
            <person name="Ueki S."/>
            <person name="Maruyama F."/>
        </authorList>
    </citation>
    <scope>NUCLEOTIDE SEQUENCE</scope>
    <source>
        <strain evidence="3">Dej080120_11</strain>
    </source>
</reference>
<dbReference type="PANTHER" id="PTHR37951">
    <property type="entry name" value="CYTOPLASMIC PROTEIN-RELATED"/>
    <property type="match status" value="1"/>
</dbReference>
<evidence type="ECO:0000313" key="4">
    <source>
        <dbReference type="Proteomes" id="UP001333710"/>
    </source>
</evidence>
<evidence type="ECO:0000313" key="3">
    <source>
        <dbReference type="EMBL" id="BDX06552.1"/>
    </source>
</evidence>
<dbReference type="Pfam" id="PF06812">
    <property type="entry name" value="ImpA_N"/>
    <property type="match status" value="1"/>
</dbReference>
<protein>
    <submittedName>
        <fullName evidence="3">Type VI secretion protein ImpA</fullName>
    </submittedName>
</protein>
<accession>A0AA48HPY7</accession>
<gene>
    <name evidence="3" type="ORF">MACH26_20730</name>
</gene>
<dbReference type="KEGG" id="pmaw:MACH26_20730"/>
<organism evidence="3 4">
    <name type="scientific">Planctobacterium marinum</name>
    <dbReference type="NCBI Taxonomy" id="1631968"/>
    <lineage>
        <taxon>Bacteria</taxon>
        <taxon>Pseudomonadati</taxon>
        <taxon>Pseudomonadota</taxon>
        <taxon>Gammaproteobacteria</taxon>
        <taxon>Alteromonadales</taxon>
        <taxon>Alteromonadaceae</taxon>
        <taxon>Planctobacterium</taxon>
    </lineage>
</organism>
<dbReference type="Proteomes" id="UP001333710">
    <property type="component" value="Chromosome"/>
</dbReference>
<dbReference type="RefSeq" id="WP_338292566.1">
    <property type="nucleotide sequence ID" value="NZ_AP027272.1"/>
</dbReference>
<dbReference type="PANTHER" id="PTHR37951:SF1">
    <property type="entry name" value="TYPE VI SECRETION SYSTEM COMPONENT TSSA1"/>
    <property type="match status" value="1"/>
</dbReference>
<feature type="region of interest" description="Disordered" evidence="1">
    <location>
        <begin position="269"/>
        <end position="292"/>
    </location>
</feature>
<sequence length="368" mass="41772">MSDEYNNILQERFGQLCGVPVDALLQPIPGDNPSGEYLKHHSIYSSLKAARTADDASVPMGQWEHDLKSADWDEVTRLSLETLETKSKDLQIAIWLLEAQINKWGFAAIGPVVQFIQVLCETFWDTLYPEIEDDDLEYRTNLIVWVNQKLLPTVKQLSITATRGDAYYSWSDWELAAQHEQLPPETRKKLQNDLLQTQTIVSSVIATPIEFYKEVFTDLKLGIVALEQFSASLDDLCGRHAPSLSALTTLLEEIHDTLYSHVKHRGLEAAQASEEEELDEARPDTQSYGSGGPIRNREAAYAKLAEAAEYLSHDDPHSPVPYLVYKAIEWGQMNTAELYQELFIQYQGQLNIFEVMGLELDPKQAQRR</sequence>
<dbReference type="NCBIfam" id="TIGR03363">
    <property type="entry name" value="VI_chp_8"/>
    <property type="match status" value="1"/>
</dbReference>